<sequence>MNELTFIHKDLYPTALKLVKNFVSKSETRPILMYSLHTEDGGMWATDSHRLINIQDIHGYEKELLVHAKSGMLAHGEFPKVDHLLSDTEKNSELSIILDKEKIQLWMILFKQIAAMEKALKETFHASVKLNFADEGLNIEVLTGKIRMTLPGEVVKKPSKFDSISFSAEFMKQAMEAFMQLESNEVKISFDGRNKPFLMTDSERVKILLLPIRTF</sequence>
<name>A0A098EMZ4_9BACL</name>
<dbReference type="STRING" id="1499687.BN1080_02106"/>
<protein>
    <submittedName>
        <fullName evidence="1">DNA polymerase III subunit beta</fullName>
    </submittedName>
</protein>
<dbReference type="Proteomes" id="UP000043699">
    <property type="component" value="Unassembled WGS sequence"/>
</dbReference>
<keyword evidence="2" id="KW-1185">Reference proteome</keyword>
<evidence type="ECO:0000313" key="2">
    <source>
        <dbReference type="Proteomes" id="UP000043699"/>
    </source>
</evidence>
<proteinExistence type="predicted"/>
<dbReference type="OrthoDB" id="2968213at2"/>
<dbReference type="EMBL" id="CCXS01000001">
    <property type="protein sequence ID" value="CEG23162.1"/>
    <property type="molecule type" value="Genomic_DNA"/>
</dbReference>
<dbReference type="RefSeq" id="WP_052651949.1">
    <property type="nucleotide sequence ID" value="NZ_CCXS01000001.1"/>
</dbReference>
<reference evidence="1 2" key="1">
    <citation type="submission" date="2014-09" db="EMBL/GenBank/DDBJ databases">
        <authorList>
            <person name="Urmite Genomes Urmite Genomes"/>
        </authorList>
    </citation>
    <scope>NUCLEOTIDE SEQUENCE [LARGE SCALE GENOMIC DNA]</scope>
    <source>
        <strain evidence="1 2">ES2</strain>
    </source>
</reference>
<organism evidence="1 2">
    <name type="scientific">Planococcus massiliensis</name>
    <dbReference type="NCBI Taxonomy" id="1499687"/>
    <lineage>
        <taxon>Bacteria</taxon>
        <taxon>Bacillati</taxon>
        <taxon>Bacillota</taxon>
        <taxon>Bacilli</taxon>
        <taxon>Bacillales</taxon>
        <taxon>Caryophanaceae</taxon>
        <taxon>Planococcus</taxon>
    </lineage>
</organism>
<evidence type="ECO:0000313" key="1">
    <source>
        <dbReference type="EMBL" id="CEG23162.1"/>
    </source>
</evidence>
<gene>
    <name evidence="1" type="ORF">BN1080_02106</name>
</gene>
<dbReference type="Gene3D" id="3.70.10.10">
    <property type="match status" value="1"/>
</dbReference>
<accession>A0A098EMZ4</accession>
<dbReference type="AlphaFoldDB" id="A0A098EMZ4"/>